<dbReference type="SUPFAM" id="SSF69360">
    <property type="entry name" value="Cell wall binding repeat"/>
    <property type="match status" value="3"/>
</dbReference>
<dbReference type="Proteomes" id="UP000645007">
    <property type="component" value="Unassembled WGS sequence"/>
</dbReference>
<dbReference type="NCBIfam" id="TIGR03715">
    <property type="entry name" value="KxYKxGKxW"/>
    <property type="match status" value="1"/>
</dbReference>
<keyword evidence="1 5" id="KW-0732">Signal</keyword>
<evidence type="ECO:0000256" key="3">
    <source>
        <dbReference type="PROSITE-ProRule" id="PRU00591"/>
    </source>
</evidence>
<keyword evidence="2" id="KW-0677">Repeat</keyword>
<gene>
    <name evidence="6" type="ORF">HUK45_05415</name>
</gene>
<comment type="caution">
    <text evidence="6">The sequence shown here is derived from an EMBL/GenBank/DDBJ whole genome shotgun (WGS) entry which is preliminary data.</text>
</comment>
<feature type="region of interest" description="Disordered" evidence="4">
    <location>
        <begin position="51"/>
        <end position="123"/>
    </location>
</feature>
<keyword evidence="7" id="KW-1185">Reference proteome</keyword>
<reference evidence="6 7" key="1">
    <citation type="submission" date="2020-06" db="EMBL/GenBank/DDBJ databases">
        <title>Limosilactobacillus sp. nov.</title>
        <authorList>
            <person name="Ksiezarek M."/>
            <person name="Goncalves Ribeiro T."/>
            <person name="Rocha J."/>
            <person name="Grosso F."/>
            <person name="Peixe L."/>
        </authorList>
    </citation>
    <scope>NUCLEOTIDE SEQUENCE [LARGE SCALE GENOMIC DNA]</scope>
    <source>
        <strain evidence="7">c9Ua_26_M</strain>
    </source>
</reference>
<proteinExistence type="predicted"/>
<dbReference type="InterPro" id="IPR022263">
    <property type="entry name" value="KxYKxGKxW"/>
</dbReference>
<evidence type="ECO:0000313" key="6">
    <source>
        <dbReference type="EMBL" id="MBD8085685.1"/>
    </source>
</evidence>
<organism evidence="6 7">
    <name type="scientific">Limosilactobacillus urinaemulieris</name>
    <dbReference type="NCBI Taxonomy" id="2742600"/>
    <lineage>
        <taxon>Bacteria</taxon>
        <taxon>Bacillati</taxon>
        <taxon>Bacillota</taxon>
        <taxon>Bacilli</taxon>
        <taxon>Lactobacillales</taxon>
        <taxon>Lactobacillaceae</taxon>
        <taxon>Limosilactobacillus</taxon>
    </lineage>
</organism>
<feature type="chain" id="PRO_5045125527" evidence="5">
    <location>
        <begin position="34"/>
        <end position="592"/>
    </location>
</feature>
<feature type="compositionally biased region" description="Polar residues" evidence="4">
    <location>
        <begin position="52"/>
        <end position="81"/>
    </location>
</feature>
<dbReference type="EMBL" id="JABUXR010000008">
    <property type="protein sequence ID" value="MBD8085685.1"/>
    <property type="molecule type" value="Genomic_DNA"/>
</dbReference>
<accession>A0ABR8ZK54</accession>
<evidence type="ECO:0000256" key="4">
    <source>
        <dbReference type="SAM" id="MobiDB-lite"/>
    </source>
</evidence>
<dbReference type="RefSeq" id="WP_191911446.1">
    <property type="nucleotide sequence ID" value="NZ_JABUXR010000008.1"/>
</dbReference>
<protein>
    <submittedName>
        <fullName evidence="6">KxYKxGKxW signal peptide domain-containing protein</fullName>
    </submittedName>
</protein>
<name>A0ABR8ZK54_9LACO</name>
<evidence type="ECO:0000313" key="7">
    <source>
        <dbReference type="Proteomes" id="UP000645007"/>
    </source>
</evidence>
<evidence type="ECO:0000256" key="2">
    <source>
        <dbReference type="ARBA" id="ARBA00022737"/>
    </source>
</evidence>
<evidence type="ECO:0000256" key="1">
    <source>
        <dbReference type="ARBA" id="ARBA00022729"/>
    </source>
</evidence>
<dbReference type="Pfam" id="PF19258">
    <property type="entry name" value="KxYKxGKxW_sig"/>
    <property type="match status" value="1"/>
</dbReference>
<sequence length="592" mass="66456">MKKHFKLYKAGKLWLTAAISVLGIAATSTVANAQTKVTNYAATEAMVAAQPANENNNVKSNASQNSETATSSHVNSADKTVTSSAPASPTSATKSEAPANPSQTTISKDPTSDTSKTDEDTNKLVKKDDGKYYVNNQLANGLLPNGTSKSYFKDGVMQTGVQEIDGKLYNFNDKGYLSSGYVSGKGYFGDNGQLISSKELFQQKNGKWYYKGNIAQNKVDFDGSSYYFKDGEKQTGIISINGTNYYFDPNNQGKLGTGYVQQDGKWYYFGKDGKQVSVDALVVQNDKYYYQGKVANGYITTKNGAYYFKDGVKQTGIIDADNGMKYYMNKDGQGITGYVQDKNGNYYMFDEGGKVVSGAYNWQGSIYYFDPVTHLRVDNTYVATEKDGRGLLLGKNGIALSGVYLWYGSYYAFDYKTHLRVDNNFFTAQWGLQYYFKDNGQIASGLTNINGDMYYFDPSSFLMVKNNYIATQRDGRGVLLGNDGKALTGVQKWMGTFYYFDPTTYLRVDNDYREQVWQDGTHDWYMFGNNGQIISGFYNWQGSLYYFNPVTYLKVTNHYIRNTNGVIYQANKDGQLTQVPSYMYDYILKYFF</sequence>
<feature type="compositionally biased region" description="Polar residues" evidence="4">
    <location>
        <begin position="100"/>
        <end position="114"/>
    </location>
</feature>
<feature type="compositionally biased region" description="Low complexity" evidence="4">
    <location>
        <begin position="82"/>
        <end position="99"/>
    </location>
</feature>
<feature type="repeat" description="Cell wall-binding" evidence="3">
    <location>
        <begin position="256"/>
        <end position="275"/>
    </location>
</feature>
<dbReference type="PROSITE" id="PS51170">
    <property type="entry name" value="CW"/>
    <property type="match status" value="1"/>
</dbReference>
<evidence type="ECO:0000256" key="5">
    <source>
        <dbReference type="SAM" id="SignalP"/>
    </source>
</evidence>
<dbReference type="Gene3D" id="2.10.270.10">
    <property type="entry name" value="Cholin Binding"/>
    <property type="match status" value="5"/>
</dbReference>
<dbReference type="InterPro" id="IPR018337">
    <property type="entry name" value="Cell_wall/Cho-bd_repeat"/>
</dbReference>
<feature type="signal peptide" evidence="5">
    <location>
        <begin position="1"/>
        <end position="33"/>
    </location>
</feature>